<keyword evidence="1" id="KW-0812">Transmembrane</keyword>
<dbReference type="STRING" id="29730.A0A0D2PPI0"/>
<reference evidence="2 3" key="1">
    <citation type="journal article" date="2012" name="Nature">
        <title>Repeated polyploidization of Gossypium genomes and the evolution of spinnable cotton fibres.</title>
        <authorList>
            <person name="Paterson A.H."/>
            <person name="Wendel J.F."/>
            <person name="Gundlach H."/>
            <person name="Guo H."/>
            <person name="Jenkins J."/>
            <person name="Jin D."/>
            <person name="Llewellyn D."/>
            <person name="Showmaker K.C."/>
            <person name="Shu S."/>
            <person name="Udall J."/>
            <person name="Yoo M.J."/>
            <person name="Byers R."/>
            <person name="Chen W."/>
            <person name="Doron-Faigenboim A."/>
            <person name="Duke M.V."/>
            <person name="Gong L."/>
            <person name="Grimwood J."/>
            <person name="Grover C."/>
            <person name="Grupp K."/>
            <person name="Hu G."/>
            <person name="Lee T.H."/>
            <person name="Li J."/>
            <person name="Lin L."/>
            <person name="Liu T."/>
            <person name="Marler B.S."/>
            <person name="Page J.T."/>
            <person name="Roberts A.W."/>
            <person name="Romanel E."/>
            <person name="Sanders W.S."/>
            <person name="Szadkowski E."/>
            <person name="Tan X."/>
            <person name="Tang H."/>
            <person name="Xu C."/>
            <person name="Wang J."/>
            <person name="Wang Z."/>
            <person name="Zhang D."/>
            <person name="Zhang L."/>
            <person name="Ashrafi H."/>
            <person name="Bedon F."/>
            <person name="Bowers J.E."/>
            <person name="Brubaker C.L."/>
            <person name="Chee P.W."/>
            <person name="Das S."/>
            <person name="Gingle A.R."/>
            <person name="Haigler C.H."/>
            <person name="Harker D."/>
            <person name="Hoffmann L.V."/>
            <person name="Hovav R."/>
            <person name="Jones D.C."/>
            <person name="Lemke C."/>
            <person name="Mansoor S."/>
            <person name="ur Rahman M."/>
            <person name="Rainville L.N."/>
            <person name="Rambani A."/>
            <person name="Reddy U.K."/>
            <person name="Rong J.K."/>
            <person name="Saranga Y."/>
            <person name="Scheffler B.E."/>
            <person name="Scheffler J.A."/>
            <person name="Stelly D.M."/>
            <person name="Triplett B.A."/>
            <person name="Van Deynze A."/>
            <person name="Vaslin M.F."/>
            <person name="Waghmare V.N."/>
            <person name="Walford S.A."/>
            <person name="Wright R.J."/>
            <person name="Zaki E.A."/>
            <person name="Zhang T."/>
            <person name="Dennis E.S."/>
            <person name="Mayer K.F."/>
            <person name="Peterson D.G."/>
            <person name="Rokhsar D.S."/>
            <person name="Wang X."/>
            <person name="Schmutz J."/>
        </authorList>
    </citation>
    <scope>NUCLEOTIDE SEQUENCE [LARGE SCALE GENOMIC DNA]</scope>
</reference>
<accession>A0A0D2PPI0</accession>
<evidence type="ECO:0000313" key="2">
    <source>
        <dbReference type="EMBL" id="KJB48202.1"/>
    </source>
</evidence>
<proteinExistence type="predicted"/>
<dbReference type="KEGG" id="gra:105762336"/>
<sequence>MESASLSSSSFLPSLHSRKMFTPRWHDKRSRCGLVFAAGRESQQWNHSGQLVNENLIVLRKRIHDLKIIERNYEPPADWMEWEKQYYTSYNEFICQILGLLQSYLMNTKPSLALGILALVTIYLQASIIMDLMHLVQAANGVLSTIGFH</sequence>
<dbReference type="PANTHER" id="PTHR33782">
    <property type="entry name" value="OS01G0121600 PROTEIN"/>
    <property type="match status" value="1"/>
</dbReference>
<evidence type="ECO:0000313" key="3">
    <source>
        <dbReference type="Proteomes" id="UP000032304"/>
    </source>
</evidence>
<name>A0A0D2PPI0_GOSRA</name>
<dbReference type="Proteomes" id="UP000032304">
    <property type="component" value="Chromosome 8"/>
</dbReference>
<dbReference type="AlphaFoldDB" id="A0A0D2PPI0"/>
<gene>
    <name evidence="2" type="ORF">B456_008G058100</name>
</gene>
<dbReference type="PANTHER" id="PTHR33782:SF13">
    <property type="entry name" value="BY GENSCAN AND GENEFINDER"/>
    <property type="match status" value="1"/>
</dbReference>
<dbReference type="OrthoDB" id="672819at2759"/>
<dbReference type="EMBL" id="CM001747">
    <property type="protein sequence ID" value="KJB48202.1"/>
    <property type="molecule type" value="Genomic_DNA"/>
</dbReference>
<organism evidence="2 3">
    <name type="scientific">Gossypium raimondii</name>
    <name type="common">Peruvian cotton</name>
    <name type="synonym">Gossypium klotzschianum subsp. raimondii</name>
    <dbReference type="NCBI Taxonomy" id="29730"/>
    <lineage>
        <taxon>Eukaryota</taxon>
        <taxon>Viridiplantae</taxon>
        <taxon>Streptophyta</taxon>
        <taxon>Embryophyta</taxon>
        <taxon>Tracheophyta</taxon>
        <taxon>Spermatophyta</taxon>
        <taxon>Magnoliopsida</taxon>
        <taxon>eudicotyledons</taxon>
        <taxon>Gunneridae</taxon>
        <taxon>Pentapetalae</taxon>
        <taxon>rosids</taxon>
        <taxon>malvids</taxon>
        <taxon>Malvales</taxon>
        <taxon>Malvaceae</taxon>
        <taxon>Malvoideae</taxon>
        <taxon>Gossypium</taxon>
    </lineage>
</organism>
<evidence type="ECO:0000256" key="1">
    <source>
        <dbReference type="SAM" id="Phobius"/>
    </source>
</evidence>
<protein>
    <submittedName>
        <fullName evidence="2">Uncharacterized protein</fullName>
    </submittedName>
</protein>
<dbReference type="eggNOG" id="ENOG502S629">
    <property type="taxonomic scope" value="Eukaryota"/>
</dbReference>
<keyword evidence="1" id="KW-1133">Transmembrane helix</keyword>
<dbReference type="OMA" id="EFICQIL"/>
<feature type="transmembrane region" description="Helical" evidence="1">
    <location>
        <begin position="112"/>
        <end position="130"/>
    </location>
</feature>
<dbReference type="Gramene" id="KJB48202">
    <property type="protein sequence ID" value="KJB48202"/>
    <property type="gene ID" value="B456_008G058100"/>
</dbReference>
<keyword evidence="3" id="KW-1185">Reference proteome</keyword>
<keyword evidence="1" id="KW-0472">Membrane</keyword>